<dbReference type="NCBIfam" id="TIGR01783">
    <property type="entry name" value="TonB-siderophor"/>
    <property type="match status" value="1"/>
</dbReference>
<dbReference type="InterPro" id="IPR037066">
    <property type="entry name" value="Plug_dom_sf"/>
</dbReference>
<feature type="domain" description="Secretin/TonB short N-terminal" evidence="15">
    <location>
        <begin position="58"/>
        <end position="109"/>
    </location>
</feature>
<evidence type="ECO:0000256" key="7">
    <source>
        <dbReference type="ARBA" id="ARBA00023004"/>
    </source>
</evidence>
<keyword evidence="11 12" id="KW-0998">Cell outer membrane</keyword>
<dbReference type="Pfam" id="PF00593">
    <property type="entry name" value="TonB_dep_Rec_b-barrel"/>
    <property type="match status" value="1"/>
</dbReference>
<comment type="subcellular location">
    <subcellularLocation>
        <location evidence="1 12">Cell outer membrane</location>
        <topology evidence="1 12">Multi-pass membrane protein</topology>
    </subcellularLocation>
</comment>
<dbReference type="SMART" id="SM00965">
    <property type="entry name" value="STN"/>
    <property type="match status" value="1"/>
</dbReference>
<keyword evidence="3 12" id="KW-0813">Transport</keyword>
<sequence>MQSTMLRPCLLALAISSIFPLTPAFAAEPASQVVAVQYNITAAGLADVLSQIAVASGQNIVAEPKLIEGKRGNVVRGHYTPRQAIEQALVGTGLQVVANEAGGFVIRASAQLNSAVQENALPEVAVKATAFEAVTEGSSSYTTPSMSTATRLPLSMRETPQAVTVVTRQRMDDQGMLNINDVVRSTPGIFLSNADGPGRPNFEARGFGISNIMYDGALVPWSSYIPSAQVNLAMFDRVEVVRGATGLMQGAGNPSAAINLVRKRPTSEFKGSLTAYAGSWDSYGSILDLGGALNEAASLRGRVVASVQEAGSFRDGQSYDNHLFYAIGEADLSEKTTLTVGAYTQKDGTNGAWWGGLPINRDGSHVNLKRSATLTNSWEYLDQETKSIFAIVEHRFNEDWKLKFNTTYMWSHIDGLGTFMRSRVIGGNINRDLMAWRGEQENKASSYDLVVNGKYELLGRQHELVFGTNRNQFDSSPRNYGTTYIGSNTDIYNWSRSALLKPNLPYTTTGHTRTQQDGAYVTTRLNLAEQWKLILGGRLDWYDYDNYRNTSDYKVVRNVTRYAGLIYDINDQHSLYASFTDIFSPQSSIGRDGSVIRPIDGENYELGLKGEYLDGALNASIALFQVNQKNRSRAVRDVSECQVGTSCSEASGEVRSRGVDMELQGALRPNWQIGAGYTYTNTEYIKDNTYDKGDRFNTLLPEHMFKLTTVYRFLGDWENWRVGANLYSQSRMYATAEESGTTQDVEQKAYSLVDLIVGYKASKNLDFQLNINNLLDKTYYRGISNSATWAWESYGEPRSVRMTARYTF</sequence>
<dbReference type="InterPro" id="IPR012910">
    <property type="entry name" value="Plug_dom"/>
</dbReference>
<evidence type="ECO:0000256" key="13">
    <source>
        <dbReference type="RuleBase" id="RU003357"/>
    </source>
</evidence>
<dbReference type="Proteomes" id="UP001617669">
    <property type="component" value="Unassembled WGS sequence"/>
</dbReference>
<accession>A0ABW8GMH0</accession>
<evidence type="ECO:0000256" key="3">
    <source>
        <dbReference type="ARBA" id="ARBA00022448"/>
    </source>
</evidence>
<evidence type="ECO:0000256" key="11">
    <source>
        <dbReference type="ARBA" id="ARBA00023237"/>
    </source>
</evidence>
<dbReference type="Pfam" id="PF07715">
    <property type="entry name" value="Plug"/>
    <property type="match status" value="1"/>
</dbReference>
<evidence type="ECO:0000256" key="9">
    <source>
        <dbReference type="ARBA" id="ARBA00023136"/>
    </source>
</evidence>
<keyword evidence="5" id="KW-0410">Iron transport</keyword>
<comment type="similarity">
    <text evidence="2 12 13">Belongs to the TonB-dependent receptor family.</text>
</comment>
<reference evidence="16 17" key="1">
    <citation type="submission" date="2024-11" db="EMBL/GenBank/DDBJ databases">
        <authorList>
            <person name="Kaparullina E.N."/>
            <person name="Delegan Y.A."/>
            <person name="Doronina N.V."/>
        </authorList>
    </citation>
    <scope>NUCLEOTIDE SEQUENCE [LARGE SCALE GENOMIC DNA]</scope>
    <source>
        <strain evidence="16 17">7sh_L</strain>
    </source>
</reference>
<keyword evidence="14" id="KW-0732">Signal</keyword>
<keyword evidence="5" id="KW-0406">Ion transport</keyword>
<dbReference type="RefSeq" id="WP_400882242.1">
    <property type="nucleotide sequence ID" value="NZ_JBIWXY010000002.1"/>
</dbReference>
<dbReference type="PROSITE" id="PS52016">
    <property type="entry name" value="TONB_DEPENDENT_REC_3"/>
    <property type="match status" value="1"/>
</dbReference>
<comment type="caution">
    <text evidence="16">The sequence shown here is derived from an EMBL/GenBank/DDBJ whole genome shotgun (WGS) entry which is preliminary data.</text>
</comment>
<keyword evidence="6 12" id="KW-0812">Transmembrane</keyword>
<keyword evidence="17" id="KW-1185">Reference proteome</keyword>
<dbReference type="InterPro" id="IPR011662">
    <property type="entry name" value="Secretin/TonB_short_N"/>
</dbReference>
<dbReference type="InterPro" id="IPR010105">
    <property type="entry name" value="TonB_sidphr_rcpt"/>
</dbReference>
<evidence type="ECO:0000256" key="5">
    <source>
        <dbReference type="ARBA" id="ARBA00022496"/>
    </source>
</evidence>
<dbReference type="InterPro" id="IPR000531">
    <property type="entry name" value="Beta-barrel_TonB"/>
</dbReference>
<evidence type="ECO:0000256" key="2">
    <source>
        <dbReference type="ARBA" id="ARBA00009810"/>
    </source>
</evidence>
<keyword evidence="8 13" id="KW-0798">TonB box</keyword>
<dbReference type="CDD" id="cd01347">
    <property type="entry name" value="ligand_gated_channel"/>
    <property type="match status" value="1"/>
</dbReference>
<evidence type="ECO:0000256" key="14">
    <source>
        <dbReference type="SAM" id="SignalP"/>
    </source>
</evidence>
<keyword evidence="7" id="KW-0408">Iron</keyword>
<dbReference type="PANTHER" id="PTHR32552:SF74">
    <property type="entry name" value="HYDROXAMATE SIDEROPHORE RECEPTOR FHUE"/>
    <property type="match status" value="1"/>
</dbReference>
<evidence type="ECO:0000256" key="8">
    <source>
        <dbReference type="ARBA" id="ARBA00023077"/>
    </source>
</evidence>
<evidence type="ECO:0000259" key="15">
    <source>
        <dbReference type="SMART" id="SM00965"/>
    </source>
</evidence>
<dbReference type="PANTHER" id="PTHR32552">
    <property type="entry name" value="FERRICHROME IRON RECEPTOR-RELATED"/>
    <property type="match status" value="1"/>
</dbReference>
<dbReference type="InterPro" id="IPR039426">
    <property type="entry name" value="TonB-dep_rcpt-like"/>
</dbReference>
<keyword evidence="4 12" id="KW-1134">Transmembrane beta strand</keyword>
<evidence type="ECO:0000256" key="10">
    <source>
        <dbReference type="ARBA" id="ARBA00023170"/>
    </source>
</evidence>
<protein>
    <submittedName>
        <fullName evidence="16">TonB-dependent siderophore receptor</fullName>
    </submittedName>
</protein>
<dbReference type="InterPro" id="IPR036942">
    <property type="entry name" value="Beta-barrel_TonB_sf"/>
</dbReference>
<dbReference type="SUPFAM" id="SSF56935">
    <property type="entry name" value="Porins"/>
    <property type="match status" value="1"/>
</dbReference>
<dbReference type="EMBL" id="JBIWXY010000002">
    <property type="protein sequence ID" value="MFJ5446597.1"/>
    <property type="molecule type" value="Genomic_DNA"/>
</dbReference>
<dbReference type="Gene3D" id="2.170.130.10">
    <property type="entry name" value="TonB-dependent receptor, plug domain"/>
    <property type="match status" value="1"/>
</dbReference>
<evidence type="ECO:0000256" key="6">
    <source>
        <dbReference type="ARBA" id="ARBA00022692"/>
    </source>
</evidence>
<name>A0ABW8GMH0_9PROT</name>
<keyword evidence="10 16" id="KW-0675">Receptor</keyword>
<evidence type="ECO:0000256" key="12">
    <source>
        <dbReference type="PROSITE-ProRule" id="PRU01360"/>
    </source>
</evidence>
<feature type="chain" id="PRO_5046441852" evidence="14">
    <location>
        <begin position="27"/>
        <end position="808"/>
    </location>
</feature>
<keyword evidence="9 12" id="KW-0472">Membrane</keyword>
<dbReference type="Gene3D" id="2.40.170.20">
    <property type="entry name" value="TonB-dependent receptor, beta-barrel domain"/>
    <property type="match status" value="1"/>
</dbReference>
<evidence type="ECO:0000313" key="17">
    <source>
        <dbReference type="Proteomes" id="UP001617669"/>
    </source>
</evidence>
<evidence type="ECO:0000256" key="1">
    <source>
        <dbReference type="ARBA" id="ARBA00004571"/>
    </source>
</evidence>
<evidence type="ECO:0000313" key="16">
    <source>
        <dbReference type="EMBL" id="MFJ5446597.1"/>
    </source>
</evidence>
<dbReference type="Gene3D" id="3.55.50.30">
    <property type="match status" value="1"/>
</dbReference>
<proteinExistence type="inferred from homology"/>
<gene>
    <name evidence="16" type="ORF">ACIKP9_10200</name>
</gene>
<organism evidence="16 17">
    <name type="scientific">Methylobacillus methanolivorans</name>
    <dbReference type="NCBI Taxonomy" id="1848927"/>
    <lineage>
        <taxon>Bacteria</taxon>
        <taxon>Pseudomonadati</taxon>
        <taxon>Pseudomonadota</taxon>
        <taxon>Betaproteobacteria</taxon>
        <taxon>Nitrosomonadales</taxon>
        <taxon>Methylophilaceae</taxon>
        <taxon>Methylobacillus</taxon>
    </lineage>
</organism>
<evidence type="ECO:0000256" key="4">
    <source>
        <dbReference type="ARBA" id="ARBA00022452"/>
    </source>
</evidence>
<feature type="signal peptide" evidence="14">
    <location>
        <begin position="1"/>
        <end position="26"/>
    </location>
</feature>